<gene>
    <name evidence="2" type="ordered locus">Despr_1667</name>
</gene>
<dbReference type="KEGG" id="dpr:Despr_1667"/>
<dbReference type="EMBL" id="CP002364">
    <property type="protein sequence ID" value="ADW17819.1"/>
    <property type="molecule type" value="Genomic_DNA"/>
</dbReference>
<protein>
    <recommendedName>
        <fullName evidence="4">DUF4177 domain-containing protein</fullName>
    </recommendedName>
</protein>
<dbReference type="AlphaFoldDB" id="A0A7U3YLX9"/>
<dbReference type="RefSeq" id="WP_015724360.1">
    <property type="nucleotide sequence ID" value="NC_014972.1"/>
</dbReference>
<dbReference type="Proteomes" id="UP000006365">
    <property type="component" value="Chromosome"/>
</dbReference>
<feature type="compositionally biased region" description="Basic and acidic residues" evidence="1">
    <location>
        <begin position="118"/>
        <end position="143"/>
    </location>
</feature>
<proteinExistence type="predicted"/>
<name>A0A7U3YLX9_DESPD</name>
<sequence length="150" mass="17214">MLWQYRTILFEFTKDGLLGDRYVDDEEMEKTLNQMGRQSWELVNVSLLQDGLLAFLKRPAQEEAVTSKIREREPKERAAVEPPRPSEPVLPPIAPPISREPRPAMPVRTPAVADQVQVEERQSLRGGPERQRRGVMEKDDHDFIGGIRIS</sequence>
<feature type="compositionally biased region" description="Pro residues" evidence="1">
    <location>
        <begin position="82"/>
        <end position="95"/>
    </location>
</feature>
<evidence type="ECO:0008006" key="4">
    <source>
        <dbReference type="Google" id="ProtNLM"/>
    </source>
</evidence>
<evidence type="ECO:0000313" key="3">
    <source>
        <dbReference type="Proteomes" id="UP000006365"/>
    </source>
</evidence>
<keyword evidence="3" id="KW-1185">Reference proteome</keyword>
<accession>A0A7U3YLX9</accession>
<evidence type="ECO:0000256" key="1">
    <source>
        <dbReference type="SAM" id="MobiDB-lite"/>
    </source>
</evidence>
<reference evidence="2 3" key="1">
    <citation type="journal article" date="2011" name="Stand. Genomic Sci.">
        <title>Complete genome sequence of Desulfobulbus propionicus type strain (1pr3).</title>
        <authorList>
            <person name="Pagani I."/>
            <person name="Lapidus A."/>
            <person name="Nolan M."/>
            <person name="Lucas S."/>
            <person name="Hammon N."/>
            <person name="Deshpande S."/>
            <person name="Cheng J.F."/>
            <person name="Chertkov O."/>
            <person name="Davenport K."/>
            <person name="Tapia R."/>
            <person name="Han C."/>
            <person name="Goodwin L."/>
            <person name="Pitluck S."/>
            <person name="Liolios K."/>
            <person name="Mavromatis K."/>
            <person name="Ivanova N."/>
            <person name="Mikhailova N."/>
            <person name="Pati A."/>
            <person name="Chen A."/>
            <person name="Palaniappan K."/>
            <person name="Land M."/>
            <person name="Hauser L."/>
            <person name="Chang Y.J."/>
            <person name="Jeffries C.D."/>
            <person name="Detter J.C."/>
            <person name="Brambilla E."/>
            <person name="Kannan K.P."/>
            <person name="Djao O.D."/>
            <person name="Rohde M."/>
            <person name="Pukall R."/>
            <person name="Spring S."/>
            <person name="Goker M."/>
            <person name="Sikorski J."/>
            <person name="Woyke T."/>
            <person name="Bristow J."/>
            <person name="Eisen J.A."/>
            <person name="Markowitz V."/>
            <person name="Hugenholtz P."/>
            <person name="Kyrpides N.C."/>
            <person name="Klenk H.P."/>
        </authorList>
    </citation>
    <scope>NUCLEOTIDE SEQUENCE [LARGE SCALE GENOMIC DNA]</scope>
    <source>
        <strain evidence="3">ATCC 33891 / DSM 2032 / 1pr3</strain>
    </source>
</reference>
<feature type="compositionally biased region" description="Basic and acidic residues" evidence="1">
    <location>
        <begin position="68"/>
        <end position="79"/>
    </location>
</feature>
<organism evidence="2 3">
    <name type="scientific">Desulfobulbus propionicus (strain ATCC 33891 / DSM 2032 / VKM B-1956 / 1pr3)</name>
    <dbReference type="NCBI Taxonomy" id="577650"/>
    <lineage>
        <taxon>Bacteria</taxon>
        <taxon>Pseudomonadati</taxon>
        <taxon>Thermodesulfobacteriota</taxon>
        <taxon>Desulfobulbia</taxon>
        <taxon>Desulfobulbales</taxon>
        <taxon>Desulfobulbaceae</taxon>
        <taxon>Desulfobulbus</taxon>
    </lineage>
</organism>
<evidence type="ECO:0000313" key="2">
    <source>
        <dbReference type="EMBL" id="ADW17819.1"/>
    </source>
</evidence>
<feature type="region of interest" description="Disordered" evidence="1">
    <location>
        <begin position="66"/>
        <end position="150"/>
    </location>
</feature>